<keyword evidence="2" id="KW-0732">Signal</keyword>
<feature type="region of interest" description="Disordered" evidence="1">
    <location>
        <begin position="81"/>
        <end position="100"/>
    </location>
</feature>
<feature type="signal peptide" evidence="2">
    <location>
        <begin position="1"/>
        <end position="35"/>
    </location>
</feature>
<comment type="caution">
    <text evidence="3">The sequence shown here is derived from an EMBL/GenBank/DDBJ whole genome shotgun (WGS) entry which is preliminary data.</text>
</comment>
<dbReference type="InParanoid" id="A0A2P6NAI9"/>
<organism evidence="3 4">
    <name type="scientific">Planoprotostelium fungivorum</name>
    <dbReference type="NCBI Taxonomy" id="1890364"/>
    <lineage>
        <taxon>Eukaryota</taxon>
        <taxon>Amoebozoa</taxon>
        <taxon>Evosea</taxon>
        <taxon>Variosea</taxon>
        <taxon>Cavosteliida</taxon>
        <taxon>Cavosteliaceae</taxon>
        <taxon>Planoprotostelium</taxon>
    </lineage>
</organism>
<dbReference type="EMBL" id="MDYQ01000134">
    <property type="protein sequence ID" value="PRP80953.1"/>
    <property type="molecule type" value="Genomic_DNA"/>
</dbReference>
<protein>
    <submittedName>
        <fullName evidence="3">Uncharacterized protein</fullName>
    </submittedName>
</protein>
<sequence>MLPQQDQRGSETRRRSLVLFLCILSLLLFRRQSEAEKEQRDHLGSPKVEYISSNFTIGVEELVKLNLFKIESRVRATTFSASDPMSQPFDRSITEPTEVDEGKEKEVVKLNLFGEIRSTEMRPIVKERT</sequence>
<accession>A0A2P6NAI9</accession>
<dbReference type="Proteomes" id="UP000241769">
    <property type="component" value="Unassembled WGS sequence"/>
</dbReference>
<feature type="chain" id="PRO_5015179858" evidence="2">
    <location>
        <begin position="36"/>
        <end position="129"/>
    </location>
</feature>
<evidence type="ECO:0000313" key="4">
    <source>
        <dbReference type="Proteomes" id="UP000241769"/>
    </source>
</evidence>
<gene>
    <name evidence="3" type="ORF">PROFUN_11282</name>
</gene>
<name>A0A2P6NAI9_9EUKA</name>
<keyword evidence="4" id="KW-1185">Reference proteome</keyword>
<proteinExistence type="predicted"/>
<evidence type="ECO:0000256" key="1">
    <source>
        <dbReference type="SAM" id="MobiDB-lite"/>
    </source>
</evidence>
<evidence type="ECO:0000313" key="3">
    <source>
        <dbReference type="EMBL" id="PRP80953.1"/>
    </source>
</evidence>
<dbReference type="AlphaFoldDB" id="A0A2P6NAI9"/>
<reference evidence="3 4" key="1">
    <citation type="journal article" date="2018" name="Genome Biol. Evol.">
        <title>Multiple Roots of Fruiting Body Formation in Amoebozoa.</title>
        <authorList>
            <person name="Hillmann F."/>
            <person name="Forbes G."/>
            <person name="Novohradska S."/>
            <person name="Ferling I."/>
            <person name="Riege K."/>
            <person name="Groth M."/>
            <person name="Westermann M."/>
            <person name="Marz M."/>
            <person name="Spaller T."/>
            <person name="Winckler T."/>
            <person name="Schaap P."/>
            <person name="Glockner G."/>
        </authorList>
    </citation>
    <scope>NUCLEOTIDE SEQUENCE [LARGE SCALE GENOMIC DNA]</scope>
    <source>
        <strain evidence="3 4">Jena</strain>
    </source>
</reference>
<evidence type="ECO:0000256" key="2">
    <source>
        <dbReference type="SAM" id="SignalP"/>
    </source>
</evidence>